<dbReference type="PROSITE" id="PS00584">
    <property type="entry name" value="PFKB_KINASES_2"/>
    <property type="match status" value="1"/>
</dbReference>
<evidence type="ECO:0000259" key="5">
    <source>
        <dbReference type="Pfam" id="PF00294"/>
    </source>
</evidence>
<evidence type="ECO:0000313" key="6">
    <source>
        <dbReference type="EMBL" id="CAH9094169.1"/>
    </source>
</evidence>
<organism evidence="6 7">
    <name type="scientific">Cuscuta europaea</name>
    <name type="common">European dodder</name>
    <dbReference type="NCBI Taxonomy" id="41803"/>
    <lineage>
        <taxon>Eukaryota</taxon>
        <taxon>Viridiplantae</taxon>
        <taxon>Streptophyta</taxon>
        <taxon>Embryophyta</taxon>
        <taxon>Tracheophyta</taxon>
        <taxon>Spermatophyta</taxon>
        <taxon>Magnoliopsida</taxon>
        <taxon>eudicotyledons</taxon>
        <taxon>Gunneridae</taxon>
        <taxon>Pentapetalae</taxon>
        <taxon>asterids</taxon>
        <taxon>lamiids</taxon>
        <taxon>Solanales</taxon>
        <taxon>Convolvulaceae</taxon>
        <taxon>Cuscuteae</taxon>
        <taxon>Cuscuta</taxon>
        <taxon>Cuscuta subgen. Cuscuta</taxon>
    </lineage>
</organism>
<sequence length="426" mass="46888">MYWNQARANRGRNRGAADRSSKPGNKMADNLAPEKRRSFIHNDDDTRHVTLEERDSGQTWPSTVMDQGQLDPYATDLASPSSHRRSCLVVGNYCHDVLIKDNSVIAESIGGATSFISSVLDGFNVASCYVSKVGPDFAYPITHRPLVSPSLRTTVFHAYFSSEIKRQDRILKRVRACEPISASDLPNSKFDFGLAVGVGGEILPETLERMIDICETVLVDIQALIRVFDPADGTVNHVDLNQTGFLYLLPRIGFLKASSDEAPFLDMEEVRKRCCVVLTNGNEGCTVFTKDSELKIAPFPTIQVDPTGAGDSFLGGFVTGLTHGLTVPDSALLGNFFGSLTVRQMGHSKFDPWLLQRVKEEVDKRREDHFDGLQFFRALDAARSSSPAGSFLQKSKTELPNNTSGAKCNDQSLLPSICEKEPYSIG</sequence>
<gene>
    <name evidence="6" type="ORF">CEURO_LOCUS12614</name>
</gene>
<name>A0A9P1ECE4_CUSEU</name>
<dbReference type="InterPro" id="IPR011611">
    <property type="entry name" value="PfkB_dom"/>
</dbReference>
<dbReference type="Gene3D" id="3.40.1190.20">
    <property type="match status" value="1"/>
</dbReference>
<comment type="similarity">
    <text evidence="1">Belongs to the carbohydrate kinase PfkB family.</text>
</comment>
<proteinExistence type="inferred from homology"/>
<evidence type="ECO:0000313" key="7">
    <source>
        <dbReference type="Proteomes" id="UP001152484"/>
    </source>
</evidence>
<reference evidence="6" key="1">
    <citation type="submission" date="2022-07" db="EMBL/GenBank/DDBJ databases">
        <authorList>
            <person name="Macas J."/>
            <person name="Novak P."/>
            <person name="Neumann P."/>
        </authorList>
    </citation>
    <scope>NUCLEOTIDE SEQUENCE</scope>
</reference>
<feature type="region of interest" description="Disordered" evidence="4">
    <location>
        <begin position="387"/>
        <end position="406"/>
    </location>
</feature>
<keyword evidence="2" id="KW-0808">Transferase</keyword>
<dbReference type="Pfam" id="PF00294">
    <property type="entry name" value="PfkB"/>
    <property type="match status" value="1"/>
</dbReference>
<evidence type="ECO:0000256" key="4">
    <source>
        <dbReference type="SAM" id="MobiDB-lite"/>
    </source>
</evidence>
<dbReference type="PANTHER" id="PTHR43085">
    <property type="entry name" value="HEXOKINASE FAMILY MEMBER"/>
    <property type="match status" value="1"/>
</dbReference>
<evidence type="ECO:0000256" key="3">
    <source>
        <dbReference type="ARBA" id="ARBA00022777"/>
    </source>
</evidence>
<dbReference type="InterPro" id="IPR050306">
    <property type="entry name" value="PfkB_Carbo_kinase"/>
</dbReference>
<keyword evidence="7" id="KW-1185">Reference proteome</keyword>
<dbReference type="AlphaFoldDB" id="A0A9P1ECE4"/>
<dbReference type="EMBL" id="CAMAPE010000031">
    <property type="protein sequence ID" value="CAH9094169.1"/>
    <property type="molecule type" value="Genomic_DNA"/>
</dbReference>
<evidence type="ECO:0000256" key="2">
    <source>
        <dbReference type="ARBA" id="ARBA00022679"/>
    </source>
</evidence>
<dbReference type="InterPro" id="IPR029056">
    <property type="entry name" value="Ribokinase-like"/>
</dbReference>
<accession>A0A9P1ECE4</accession>
<feature type="domain" description="Carbohydrate kinase PfkB" evidence="5">
    <location>
        <begin position="276"/>
        <end position="349"/>
    </location>
</feature>
<dbReference type="InterPro" id="IPR002173">
    <property type="entry name" value="Carboh/pur_kinase_PfkB_CS"/>
</dbReference>
<dbReference type="PANTHER" id="PTHR43085:SF13">
    <property type="entry name" value="INOSITOL 3-KINASE"/>
    <property type="match status" value="1"/>
</dbReference>
<dbReference type="OrthoDB" id="497927at2759"/>
<protein>
    <recommendedName>
        <fullName evidence="5">Carbohydrate kinase PfkB domain-containing protein</fullName>
    </recommendedName>
</protein>
<keyword evidence="3" id="KW-0418">Kinase</keyword>
<evidence type="ECO:0000256" key="1">
    <source>
        <dbReference type="ARBA" id="ARBA00010688"/>
    </source>
</evidence>
<dbReference type="Proteomes" id="UP001152484">
    <property type="component" value="Unassembled WGS sequence"/>
</dbReference>
<dbReference type="GO" id="GO:0010264">
    <property type="term" value="P:myo-inositol hexakisphosphate biosynthetic process"/>
    <property type="evidence" value="ECO:0007669"/>
    <property type="project" value="TreeGrafter"/>
</dbReference>
<comment type="caution">
    <text evidence="6">The sequence shown here is derived from an EMBL/GenBank/DDBJ whole genome shotgun (WGS) entry which is preliminary data.</text>
</comment>
<feature type="region of interest" description="Disordered" evidence="4">
    <location>
        <begin position="1"/>
        <end position="45"/>
    </location>
</feature>
<dbReference type="SUPFAM" id="SSF53613">
    <property type="entry name" value="Ribokinase-like"/>
    <property type="match status" value="1"/>
</dbReference>
<feature type="compositionally biased region" description="Basic and acidic residues" evidence="4">
    <location>
        <begin position="32"/>
        <end position="45"/>
    </location>
</feature>
<dbReference type="GO" id="GO:0016301">
    <property type="term" value="F:kinase activity"/>
    <property type="evidence" value="ECO:0007669"/>
    <property type="project" value="UniProtKB-KW"/>
</dbReference>